<organism evidence="1 2">
    <name type="scientific">Ligilactobacillus agilis</name>
    <dbReference type="NCBI Taxonomy" id="1601"/>
    <lineage>
        <taxon>Bacteria</taxon>
        <taxon>Bacillati</taxon>
        <taxon>Bacillota</taxon>
        <taxon>Bacilli</taxon>
        <taxon>Lactobacillales</taxon>
        <taxon>Lactobacillaceae</taxon>
        <taxon>Ligilactobacillus</taxon>
    </lineage>
</organism>
<protein>
    <submittedName>
        <fullName evidence="1">Uncharacterized protein</fullName>
    </submittedName>
</protein>
<proteinExistence type="predicted"/>
<reference evidence="1 2" key="1">
    <citation type="submission" date="2016-03" db="EMBL/GenBank/DDBJ databases">
        <title>Sequencing of Lactobacillus Species from Commercial Turkeys.</title>
        <authorList>
            <person name="Johnson T.J."/>
            <person name="Youmans B.P."/>
            <person name="Case K.A."/>
        </authorList>
    </citation>
    <scope>NUCLEOTIDE SEQUENCE [LARGE SCALE GENOMIC DNA]</scope>
    <source>
        <strain evidence="1 2">UMNLA1</strain>
    </source>
</reference>
<dbReference type="AlphaFoldDB" id="A0A231QGH3"/>
<comment type="caution">
    <text evidence="1">The sequence shown here is derived from an EMBL/GenBank/DDBJ whole genome shotgun (WGS) entry which is preliminary data.</text>
</comment>
<accession>A0A231QGH3</accession>
<gene>
    <name evidence="1" type="ORF">AYP69_06380</name>
</gene>
<evidence type="ECO:0000313" key="2">
    <source>
        <dbReference type="Proteomes" id="UP000215261"/>
    </source>
</evidence>
<dbReference type="RefSeq" id="WP_089143945.1">
    <property type="nucleotide sequence ID" value="NZ_LUGD01000067.1"/>
</dbReference>
<evidence type="ECO:0000313" key="1">
    <source>
        <dbReference type="EMBL" id="OXS39868.1"/>
    </source>
</evidence>
<sequence>MEKTIELDYALSNLQSNNQTVTGLLAVLNDTLDIVCQPISNGKQALTKEQADLIAYELLRDKKSIDALLKSLKHFINDQDKQLTDTYKQFITQKGE</sequence>
<name>A0A231QGH3_9LACO</name>
<dbReference type="EMBL" id="LUGO01000051">
    <property type="protein sequence ID" value="OXS39868.1"/>
    <property type="molecule type" value="Genomic_DNA"/>
</dbReference>
<dbReference type="Proteomes" id="UP000215261">
    <property type="component" value="Unassembled WGS sequence"/>
</dbReference>